<gene>
    <name evidence="1" type="ORF">ZYGR_0AL01210</name>
</gene>
<dbReference type="EMBL" id="BDGX01000038">
    <property type="protein sequence ID" value="GAV54389.1"/>
    <property type="molecule type" value="Genomic_DNA"/>
</dbReference>
<comment type="caution">
    <text evidence="1">The sequence shown here is derived from an EMBL/GenBank/DDBJ whole genome shotgun (WGS) entry which is preliminary data.</text>
</comment>
<evidence type="ECO:0000313" key="1">
    <source>
        <dbReference type="EMBL" id="GAV54389.1"/>
    </source>
</evidence>
<evidence type="ECO:0000313" key="2">
    <source>
        <dbReference type="Proteomes" id="UP000187013"/>
    </source>
</evidence>
<dbReference type="Proteomes" id="UP000187013">
    <property type="component" value="Unassembled WGS sequence"/>
</dbReference>
<name>A0A1Q3AF46_ZYGRO</name>
<protein>
    <submittedName>
        <fullName evidence="1">Uncharacterized protein</fullName>
    </submittedName>
</protein>
<accession>A0A1Q3AF46</accession>
<dbReference type="OrthoDB" id="4038967at2759"/>
<organism evidence="1 2">
    <name type="scientific">Zygosaccharomyces rouxii</name>
    <dbReference type="NCBI Taxonomy" id="4956"/>
    <lineage>
        <taxon>Eukaryota</taxon>
        <taxon>Fungi</taxon>
        <taxon>Dikarya</taxon>
        <taxon>Ascomycota</taxon>
        <taxon>Saccharomycotina</taxon>
        <taxon>Saccharomycetes</taxon>
        <taxon>Saccharomycetales</taxon>
        <taxon>Saccharomycetaceae</taxon>
        <taxon>Zygosaccharomyces</taxon>
    </lineage>
</organism>
<dbReference type="AlphaFoldDB" id="A0A1Q3AF46"/>
<proteinExistence type="predicted"/>
<sequence length="973" mass="112248">MNDLKYLSDELKLRKDFELPLREYWLDPFSGLPSGKVIGYQNLNNDNLHLLCFNNGVYVFDLNRLIYHQKASPASGFIAYLYLENFQGVNGECFPAHVFFKSDGIISFCKINLSPLELSPISNSEQGDFSDLNFQSIAAYSKNGIYISQAGKTIYKWSYFDPRVPLGVFLPMQRASLKYSTFMQDSSVFFCAYKSIFNGDVIIEFSKYCSRTENFRPIKRATLGNLDFKNVMLEKINDQLILCVTPNKTWNFTSDLKVFQRKNRGLPNGARFFSIACNPKVNSIRLHTSCDVFETKDLDCNLTETPISWSLKKVHCISSYSTSIVDFSYEVQEDLHVIIYARGLVALINSSTLQSSLLNCDYENKSYFSGQISANRGSDLDTVLLCGASGDRYGFFEKRFLQYPLFRRIFPFSKRLNHTPVTNLWSTKNGVFYESLGTIYNSNLDSDKGQDGIWVLKNGEVLKDKDNNIVYIGLTASSWEEDADFIATIYTNSTLELLKYTDEIAPQKVLQLRLEEWINEVTVISACYNYRREILHVAAFVDYRKIFYCDNQNTSFEIPTDQDFQVAELQIIDNYIEPVHGYTGRLVSNVLIAVTSFDGRIRIYSTLNEKAILEIRSPQNSEFQMVKFLNFMIFHNAFEVILLRTCDLVYGNLPLPEIPDKIMHLNNNKICILDKHWNLQFLEIPGTIEEQFNLNLKPEYRSRFYKFENYLPLQMSLIHGCDNLVAMALKNYSNSVELKLVLFDHVNMKIVESLGCNTTASSGVLLAPYFGHLILSYYEHDHSNVKIFDIHLKLIREMSFGHKITSLYLPKAVLRSIRPGLETGSHNEFTSGLPNDVVEKLYRYLADPRNSTHRMAYETSKRSQSITWYDGKEDEHRATDVDVLLDFVEPREERSLTEPKNYELHSTFNNHISIDNFKRFIPYEVLGVVPINEFMYNIQDGVQRSSYIRPLFLITCSHNAVYVLSAKYKEPNE</sequence>
<reference evidence="1 2" key="1">
    <citation type="submission" date="2016-08" db="EMBL/GenBank/DDBJ databases">
        <title>Draft genome sequence of allopolyploid Zygosaccharomyces rouxii.</title>
        <authorList>
            <person name="Watanabe J."/>
            <person name="Uehara K."/>
            <person name="Mogi Y."/>
            <person name="Tsukioka Y."/>
        </authorList>
    </citation>
    <scope>NUCLEOTIDE SEQUENCE [LARGE SCALE GENOMIC DNA]</scope>
    <source>
        <strain evidence="1 2">NBRC 110957</strain>
    </source>
</reference>